<dbReference type="PANTHER" id="PTHR33798">
    <property type="entry name" value="FLAVOPROTEIN OXYGENASE"/>
    <property type="match status" value="1"/>
</dbReference>
<keyword evidence="7" id="KW-1185">Reference proteome</keyword>
<dbReference type="SUPFAM" id="SSF50475">
    <property type="entry name" value="FMN-binding split barrel"/>
    <property type="match status" value="1"/>
</dbReference>
<dbReference type="Proteomes" id="UP000318336">
    <property type="component" value="Unassembled WGS sequence"/>
</dbReference>
<sequence>MRTEISVADLEPRRAYRLLTSTVLPRPIAWVSSRSADGVDNLAPHSFFTVASSRPPVVQFTSTGVKDTLRNVRATEEFVVNLAPEWLQREINETGTDFPPGVSEFAAVGIETEPSRTVAPPRVAGSPVALECRLHQLVEVGDSTLVLGEVLHVAVAEQAMSPEDDLPLPERLAPMARLGRNQWATLGEIREVPRETYAQRQQRLAD</sequence>
<dbReference type="Gene3D" id="2.30.110.10">
    <property type="entry name" value="Electron Transport, Fmn-binding Protein, Chain A"/>
    <property type="match status" value="1"/>
</dbReference>
<dbReference type="RefSeq" id="WP_142004146.1">
    <property type="nucleotide sequence ID" value="NZ_CAJTBP010000001.1"/>
</dbReference>
<keyword evidence="3" id="KW-0288">FMN</keyword>
<proteinExistence type="inferred from homology"/>
<evidence type="ECO:0000259" key="5">
    <source>
        <dbReference type="SMART" id="SM00903"/>
    </source>
</evidence>
<evidence type="ECO:0000256" key="4">
    <source>
        <dbReference type="ARBA" id="ARBA00038054"/>
    </source>
</evidence>
<protein>
    <submittedName>
        <fullName evidence="6">Flavin reductase (DIM6/NTAB) family NADH-FMN oxidoreductase RutF</fullName>
    </submittedName>
</protein>
<feature type="domain" description="Flavin reductase like" evidence="5">
    <location>
        <begin position="21"/>
        <end position="159"/>
    </location>
</feature>
<dbReference type="PANTHER" id="PTHR33798:SF5">
    <property type="entry name" value="FLAVIN REDUCTASE LIKE DOMAIN-CONTAINING PROTEIN"/>
    <property type="match status" value="1"/>
</dbReference>
<gene>
    <name evidence="6" type="ORF">FB554_0098</name>
</gene>
<evidence type="ECO:0000256" key="3">
    <source>
        <dbReference type="ARBA" id="ARBA00022643"/>
    </source>
</evidence>
<dbReference type="AlphaFoldDB" id="A0A542X814"/>
<dbReference type="InterPro" id="IPR002563">
    <property type="entry name" value="Flavin_Rdtase-like_dom"/>
</dbReference>
<dbReference type="EMBL" id="VFOK01000001">
    <property type="protein sequence ID" value="TQL31983.1"/>
    <property type="molecule type" value="Genomic_DNA"/>
</dbReference>
<reference evidence="6 7" key="1">
    <citation type="submission" date="2019-06" db="EMBL/GenBank/DDBJ databases">
        <title>Sequencing the genomes of 1000 actinobacteria strains.</title>
        <authorList>
            <person name="Klenk H.-P."/>
        </authorList>
    </citation>
    <scope>NUCLEOTIDE SEQUENCE [LARGE SCALE GENOMIC DNA]</scope>
    <source>
        <strain evidence="6 7">DSM 24617</strain>
    </source>
</reference>
<dbReference type="SMART" id="SM00903">
    <property type="entry name" value="Flavin_Reduct"/>
    <property type="match status" value="1"/>
</dbReference>
<keyword evidence="2" id="KW-0285">Flavoprotein</keyword>
<dbReference type="InterPro" id="IPR012349">
    <property type="entry name" value="Split_barrel_FMN-bd"/>
</dbReference>
<dbReference type="GO" id="GO:0010181">
    <property type="term" value="F:FMN binding"/>
    <property type="evidence" value="ECO:0007669"/>
    <property type="project" value="InterPro"/>
</dbReference>
<organism evidence="6 7">
    <name type="scientific">Barrientosiimonas humi</name>
    <dbReference type="NCBI Taxonomy" id="999931"/>
    <lineage>
        <taxon>Bacteria</taxon>
        <taxon>Bacillati</taxon>
        <taxon>Actinomycetota</taxon>
        <taxon>Actinomycetes</taxon>
        <taxon>Micrococcales</taxon>
        <taxon>Dermacoccaceae</taxon>
        <taxon>Barrientosiimonas</taxon>
    </lineage>
</organism>
<accession>A0A542X814</accession>
<comment type="caution">
    <text evidence="6">The sequence shown here is derived from an EMBL/GenBank/DDBJ whole genome shotgun (WGS) entry which is preliminary data.</text>
</comment>
<evidence type="ECO:0000256" key="2">
    <source>
        <dbReference type="ARBA" id="ARBA00022630"/>
    </source>
</evidence>
<dbReference type="OrthoDB" id="9794638at2"/>
<comment type="similarity">
    <text evidence="4">Belongs to the flavoredoxin family.</text>
</comment>
<dbReference type="Pfam" id="PF01613">
    <property type="entry name" value="Flavin_Reduct"/>
    <property type="match status" value="1"/>
</dbReference>
<name>A0A542X814_9MICO</name>
<evidence type="ECO:0000313" key="6">
    <source>
        <dbReference type="EMBL" id="TQL31983.1"/>
    </source>
</evidence>
<evidence type="ECO:0000256" key="1">
    <source>
        <dbReference type="ARBA" id="ARBA00001917"/>
    </source>
</evidence>
<comment type="cofactor">
    <cofactor evidence="1">
        <name>FMN</name>
        <dbReference type="ChEBI" id="CHEBI:58210"/>
    </cofactor>
</comment>
<dbReference type="GO" id="GO:0016646">
    <property type="term" value="F:oxidoreductase activity, acting on the CH-NH group of donors, NAD or NADP as acceptor"/>
    <property type="evidence" value="ECO:0007669"/>
    <property type="project" value="UniProtKB-ARBA"/>
</dbReference>
<evidence type="ECO:0000313" key="7">
    <source>
        <dbReference type="Proteomes" id="UP000318336"/>
    </source>
</evidence>